<keyword evidence="2" id="KW-1185">Reference proteome</keyword>
<dbReference type="EMBL" id="FONV01000004">
    <property type="protein sequence ID" value="SFE88070.1"/>
    <property type="molecule type" value="Genomic_DNA"/>
</dbReference>
<reference evidence="1 2" key="1">
    <citation type="submission" date="2016-10" db="EMBL/GenBank/DDBJ databases">
        <authorList>
            <person name="de Groot N.N."/>
        </authorList>
    </citation>
    <scope>NUCLEOTIDE SEQUENCE [LARGE SCALE GENOMIC DNA]</scope>
    <source>
        <strain evidence="1 2">DSM 43019</strain>
    </source>
</reference>
<evidence type="ECO:0000313" key="2">
    <source>
        <dbReference type="Proteomes" id="UP000199645"/>
    </source>
</evidence>
<organism evidence="1 2">
    <name type="scientific">Actinoplanes philippinensis</name>
    <dbReference type="NCBI Taxonomy" id="35752"/>
    <lineage>
        <taxon>Bacteria</taxon>
        <taxon>Bacillati</taxon>
        <taxon>Actinomycetota</taxon>
        <taxon>Actinomycetes</taxon>
        <taxon>Micromonosporales</taxon>
        <taxon>Micromonosporaceae</taxon>
        <taxon>Actinoplanes</taxon>
    </lineage>
</organism>
<dbReference type="AlphaFoldDB" id="A0A1I2E738"/>
<gene>
    <name evidence="1" type="ORF">SAMN05421541_104201</name>
</gene>
<dbReference type="Gene3D" id="3.80.10.10">
    <property type="entry name" value="Ribonuclease Inhibitor"/>
    <property type="match status" value="1"/>
</dbReference>
<protein>
    <submittedName>
        <fullName evidence="1">Uncharacterized protein</fullName>
    </submittedName>
</protein>
<dbReference type="Proteomes" id="UP000199645">
    <property type="component" value="Unassembled WGS sequence"/>
</dbReference>
<dbReference type="InterPro" id="IPR032675">
    <property type="entry name" value="LRR_dom_sf"/>
</dbReference>
<accession>A0A1I2E738</accession>
<evidence type="ECO:0000313" key="1">
    <source>
        <dbReference type="EMBL" id="SFE88070.1"/>
    </source>
</evidence>
<sequence length="258" mass="28661">MSRHGFLDSFAGLPVRRWDEGVPEDPAAVAWWINEGYGERRFTEIFEQMLAAAGPDGPAALIVGDWGDPHHEPFPVGLLTGNADRLGALRALFIGEISSEECEMSWIRQGDITPLLETFPRLQHLWVRGSQGLALRPVRHERLHELVLQSGGLPAEMARAVAPGDGAAAGRRSARCDRPRRRRAERTGMGPVHRGQRVIRPHLRGGQQRPRSSHCWVQPGSEPCVQYRAFHRCTPSPDLGPDGSPYRLRSCLTVFPPV</sequence>
<name>A0A1I2E738_9ACTN</name>
<dbReference type="STRING" id="35752.SAMN05421541_104201"/>
<proteinExistence type="predicted"/>